<sequence>MKTPVQNCAKRLATLCHSAADRLLDLGLLTFESQGTMTVWDLAVVRVAYGLLVLGNLVERASGREDARTSPEGRV</sequence>
<organism evidence="1 2">
    <name type="scientific">Kibdelosporangium banguiense</name>
    <dbReference type="NCBI Taxonomy" id="1365924"/>
    <lineage>
        <taxon>Bacteria</taxon>
        <taxon>Bacillati</taxon>
        <taxon>Actinomycetota</taxon>
        <taxon>Actinomycetes</taxon>
        <taxon>Pseudonocardiales</taxon>
        <taxon>Pseudonocardiaceae</taxon>
        <taxon>Kibdelosporangium</taxon>
    </lineage>
</organism>
<evidence type="ECO:0000313" key="2">
    <source>
        <dbReference type="Proteomes" id="UP001519332"/>
    </source>
</evidence>
<protein>
    <submittedName>
        <fullName evidence="1">Uncharacterized protein</fullName>
    </submittedName>
</protein>
<reference evidence="1 2" key="1">
    <citation type="submission" date="2021-03" db="EMBL/GenBank/DDBJ databases">
        <title>Sequencing the genomes of 1000 actinobacteria strains.</title>
        <authorList>
            <person name="Klenk H.-P."/>
        </authorList>
    </citation>
    <scope>NUCLEOTIDE SEQUENCE [LARGE SCALE GENOMIC DNA]</scope>
    <source>
        <strain evidence="1 2">DSM 46670</strain>
    </source>
</reference>
<gene>
    <name evidence="1" type="ORF">JOF56_003760</name>
</gene>
<dbReference type="EMBL" id="JAGINW010000001">
    <property type="protein sequence ID" value="MBP2323375.1"/>
    <property type="molecule type" value="Genomic_DNA"/>
</dbReference>
<dbReference type="Proteomes" id="UP001519332">
    <property type="component" value="Unassembled WGS sequence"/>
</dbReference>
<keyword evidence="2" id="KW-1185">Reference proteome</keyword>
<accession>A0ABS4TH69</accession>
<proteinExistence type="predicted"/>
<dbReference type="RefSeq" id="WP_209639681.1">
    <property type="nucleotide sequence ID" value="NZ_JAGINW010000001.1"/>
</dbReference>
<evidence type="ECO:0000313" key="1">
    <source>
        <dbReference type="EMBL" id="MBP2323375.1"/>
    </source>
</evidence>
<comment type="caution">
    <text evidence="1">The sequence shown here is derived from an EMBL/GenBank/DDBJ whole genome shotgun (WGS) entry which is preliminary data.</text>
</comment>
<name>A0ABS4TH69_9PSEU</name>